<reference evidence="2 3" key="1">
    <citation type="submission" date="2023-09" db="EMBL/GenBank/DDBJ databases">
        <title>Multi-omics analysis of a traditional fermented food reveals byproduct-associated fungal strains for waste-to-food upcycling.</title>
        <authorList>
            <consortium name="Lawrence Berkeley National Laboratory"/>
            <person name="Rekdal V.M."/>
            <person name="Villalobos-Escobedo J.M."/>
            <person name="Rodriguez-Valeron N."/>
            <person name="Garcia M.O."/>
            <person name="Vasquez D.P."/>
            <person name="Damayanti I."/>
            <person name="Sorensen P.M."/>
            <person name="Baidoo E.E."/>
            <person name="De Carvalho A.C."/>
            <person name="Riley R."/>
            <person name="Lipzen A."/>
            <person name="He G."/>
            <person name="Yan M."/>
            <person name="Haridas S."/>
            <person name="Daum C."/>
            <person name="Yoshinaga Y."/>
            <person name="Ng V."/>
            <person name="Grigoriev I.V."/>
            <person name="Munk R."/>
            <person name="Nuraida L."/>
            <person name="Wijaya C.H."/>
            <person name="Morales P.-C."/>
            <person name="Keasling J.D."/>
        </authorList>
    </citation>
    <scope>NUCLEOTIDE SEQUENCE [LARGE SCALE GENOMIC DNA]</scope>
    <source>
        <strain evidence="2 3">FGSC 2613</strain>
    </source>
</reference>
<name>A0ABR3DCB9_NEUIN</name>
<protein>
    <submittedName>
        <fullName evidence="2">Uncharacterized protein</fullName>
    </submittedName>
</protein>
<organism evidence="2 3">
    <name type="scientific">Neurospora intermedia</name>
    <dbReference type="NCBI Taxonomy" id="5142"/>
    <lineage>
        <taxon>Eukaryota</taxon>
        <taxon>Fungi</taxon>
        <taxon>Dikarya</taxon>
        <taxon>Ascomycota</taxon>
        <taxon>Pezizomycotina</taxon>
        <taxon>Sordariomycetes</taxon>
        <taxon>Sordariomycetidae</taxon>
        <taxon>Sordariales</taxon>
        <taxon>Sordariaceae</taxon>
        <taxon>Neurospora</taxon>
    </lineage>
</organism>
<gene>
    <name evidence="2" type="ORF">QR685DRAFT_441292</name>
</gene>
<evidence type="ECO:0000256" key="1">
    <source>
        <dbReference type="SAM" id="Phobius"/>
    </source>
</evidence>
<keyword evidence="1" id="KW-1133">Transmembrane helix</keyword>
<evidence type="ECO:0000313" key="3">
    <source>
        <dbReference type="Proteomes" id="UP001451303"/>
    </source>
</evidence>
<evidence type="ECO:0000313" key="2">
    <source>
        <dbReference type="EMBL" id="KAL0470318.1"/>
    </source>
</evidence>
<comment type="caution">
    <text evidence="2">The sequence shown here is derived from an EMBL/GenBank/DDBJ whole genome shotgun (WGS) entry which is preliminary data.</text>
</comment>
<accession>A0ABR3DCB9</accession>
<sequence length="96" mass="11880">MHHRIYTPVQAIKLFPIIPQPSYPTYLPFPSTPITSYPLNHVIPSHNYNCLITVGFSHRRQHHLLYQSRYYLYYFLVAYLYSNWLYFYLRFLYFHR</sequence>
<keyword evidence="1" id="KW-0472">Membrane</keyword>
<keyword evidence="3" id="KW-1185">Reference proteome</keyword>
<keyword evidence="1" id="KW-0812">Transmembrane</keyword>
<dbReference type="EMBL" id="JAVLET010000004">
    <property type="protein sequence ID" value="KAL0470318.1"/>
    <property type="molecule type" value="Genomic_DNA"/>
</dbReference>
<feature type="transmembrane region" description="Helical" evidence="1">
    <location>
        <begin position="70"/>
        <end position="89"/>
    </location>
</feature>
<proteinExistence type="predicted"/>
<dbReference type="Proteomes" id="UP001451303">
    <property type="component" value="Unassembled WGS sequence"/>
</dbReference>